<dbReference type="AlphaFoldDB" id="A0A3P8HJ02"/>
<keyword evidence="1" id="KW-1133">Transmembrane helix</keyword>
<dbReference type="EMBL" id="UZAL01045920">
    <property type="protein sequence ID" value="VDP83828.1"/>
    <property type="molecule type" value="Genomic_DNA"/>
</dbReference>
<organism evidence="2 3">
    <name type="scientific">Schistosoma mattheei</name>
    <dbReference type="NCBI Taxonomy" id="31246"/>
    <lineage>
        <taxon>Eukaryota</taxon>
        <taxon>Metazoa</taxon>
        <taxon>Spiralia</taxon>
        <taxon>Lophotrochozoa</taxon>
        <taxon>Platyhelminthes</taxon>
        <taxon>Trematoda</taxon>
        <taxon>Digenea</taxon>
        <taxon>Strigeidida</taxon>
        <taxon>Schistosomatoidea</taxon>
        <taxon>Schistosomatidae</taxon>
        <taxon>Schistosoma</taxon>
    </lineage>
</organism>
<evidence type="ECO:0000313" key="3">
    <source>
        <dbReference type="Proteomes" id="UP000269396"/>
    </source>
</evidence>
<accession>A0A3P8HJ02</accession>
<evidence type="ECO:0000256" key="1">
    <source>
        <dbReference type="SAM" id="Phobius"/>
    </source>
</evidence>
<gene>
    <name evidence="2" type="ORF">SMTD_LOCUS20989</name>
</gene>
<keyword evidence="3" id="KW-1185">Reference proteome</keyword>
<proteinExistence type="predicted"/>
<feature type="transmembrane region" description="Helical" evidence="1">
    <location>
        <begin position="24"/>
        <end position="42"/>
    </location>
</feature>
<reference evidence="2 3" key="1">
    <citation type="submission" date="2018-11" db="EMBL/GenBank/DDBJ databases">
        <authorList>
            <consortium name="Pathogen Informatics"/>
        </authorList>
    </citation>
    <scope>NUCLEOTIDE SEQUENCE [LARGE SCALE GENOMIC DNA]</scope>
    <source>
        <strain>Denwood</strain>
        <strain evidence="3">Zambia</strain>
    </source>
</reference>
<name>A0A3P8HJ02_9TREM</name>
<dbReference type="Proteomes" id="UP000269396">
    <property type="component" value="Unassembled WGS sequence"/>
</dbReference>
<keyword evidence="1" id="KW-0472">Membrane</keyword>
<evidence type="ECO:0000313" key="2">
    <source>
        <dbReference type="EMBL" id="VDP83828.1"/>
    </source>
</evidence>
<sequence>MNYLIQHVSYFLIFYQQNFIKDQLMIYLILYHIILYLGLLLIQQHHHHHHHHYHYHQVHLYILL</sequence>
<protein>
    <submittedName>
        <fullName evidence="2">Uncharacterized protein</fullName>
    </submittedName>
</protein>
<keyword evidence="1" id="KW-0812">Transmembrane</keyword>